<dbReference type="NCBIfam" id="TIGR00191">
    <property type="entry name" value="thrB"/>
    <property type="match status" value="1"/>
</dbReference>
<keyword evidence="17" id="KW-1185">Reference proteome</keyword>
<dbReference type="HAMAP" id="MF_00384">
    <property type="entry name" value="Homoser_kinase"/>
    <property type="match status" value="1"/>
</dbReference>
<comment type="subcellular location">
    <subcellularLocation>
        <location evidence="13">Cytoplasm</location>
    </subcellularLocation>
</comment>
<keyword evidence="8 13" id="KW-0547">Nucleotide-binding</keyword>
<organism evidence="16 17">
    <name type="scientific">Alicyclobacillus cellulosilyticus</name>
    <dbReference type="NCBI Taxonomy" id="1003997"/>
    <lineage>
        <taxon>Bacteria</taxon>
        <taxon>Bacillati</taxon>
        <taxon>Bacillota</taxon>
        <taxon>Bacilli</taxon>
        <taxon>Bacillales</taxon>
        <taxon>Alicyclobacillaceae</taxon>
        <taxon>Alicyclobacillus</taxon>
    </lineage>
</organism>
<dbReference type="EC" id="2.7.1.39" evidence="3 13"/>
<dbReference type="InterPro" id="IPR036554">
    <property type="entry name" value="GHMP_kinase_C_sf"/>
</dbReference>
<evidence type="ECO:0000259" key="14">
    <source>
        <dbReference type="Pfam" id="PF00288"/>
    </source>
</evidence>
<dbReference type="InterPro" id="IPR014721">
    <property type="entry name" value="Ribsml_uS5_D2-typ_fold_subgr"/>
</dbReference>
<evidence type="ECO:0000256" key="1">
    <source>
        <dbReference type="ARBA" id="ARBA00005015"/>
    </source>
</evidence>
<comment type="catalytic activity">
    <reaction evidence="11 13">
        <text>L-homoserine + ATP = O-phospho-L-homoserine + ADP + H(+)</text>
        <dbReference type="Rhea" id="RHEA:13985"/>
        <dbReference type="ChEBI" id="CHEBI:15378"/>
        <dbReference type="ChEBI" id="CHEBI:30616"/>
        <dbReference type="ChEBI" id="CHEBI:57476"/>
        <dbReference type="ChEBI" id="CHEBI:57590"/>
        <dbReference type="ChEBI" id="CHEBI:456216"/>
        <dbReference type="EC" id="2.7.1.39"/>
    </reaction>
</comment>
<dbReference type="GO" id="GO:0004413">
    <property type="term" value="F:homoserine kinase activity"/>
    <property type="evidence" value="ECO:0007669"/>
    <property type="project" value="UniProtKB-UniRule"/>
</dbReference>
<dbReference type="GO" id="GO:0005524">
    <property type="term" value="F:ATP binding"/>
    <property type="evidence" value="ECO:0007669"/>
    <property type="project" value="UniProtKB-UniRule"/>
</dbReference>
<feature type="binding site" evidence="13">
    <location>
        <begin position="110"/>
        <end position="120"/>
    </location>
    <ligand>
        <name>ATP</name>
        <dbReference type="ChEBI" id="CHEBI:30616"/>
    </ligand>
</feature>
<dbReference type="RefSeq" id="WP_188881883.1">
    <property type="nucleotide sequence ID" value="NZ_BMOY01000016.1"/>
</dbReference>
<sequence length="331" mass="34724">MSRKADAAQSTDGMVSMLVPGRVRLTVRVPATSANLGPGFDCMGVALTVFNEMTVETGQPFAVEVHGEAADVLPADRSNAVVAAMDALLGQVGAARVPSDWRVVLHNRIPVGSGLGSSASAIVGGLLLANGLLEVYEPEKALRRDELLAIAVAMEGHPDNVTPALLGGLCLTLPGEAPHTLKLPVPPSLRFVVAVPSFRLYTEDSRRVVPAMVAREDAVFNVAQAARLTYALCSGDLASLRDGFGDRLHEPYRQTLIPGYAAVSRAAVAAGALITTLSGAGPSMLAWCDGDAVAYGVARTMAETWQAHGVPARTFVYRACEEETVVVREAI</sequence>
<evidence type="ECO:0000256" key="10">
    <source>
        <dbReference type="ARBA" id="ARBA00022840"/>
    </source>
</evidence>
<dbReference type="InterPro" id="IPR006203">
    <property type="entry name" value="GHMP_knse_ATP-bd_CS"/>
</dbReference>
<feature type="domain" description="GHMP kinase C-terminal" evidence="15">
    <location>
        <begin position="230"/>
        <end position="305"/>
    </location>
</feature>
<evidence type="ECO:0000256" key="9">
    <source>
        <dbReference type="ARBA" id="ARBA00022777"/>
    </source>
</evidence>
<evidence type="ECO:0000256" key="8">
    <source>
        <dbReference type="ARBA" id="ARBA00022741"/>
    </source>
</evidence>
<evidence type="ECO:0000256" key="5">
    <source>
        <dbReference type="ARBA" id="ARBA00022605"/>
    </source>
</evidence>
<dbReference type="InterPro" id="IPR006204">
    <property type="entry name" value="GHMP_kinase_N_dom"/>
</dbReference>
<evidence type="ECO:0000256" key="11">
    <source>
        <dbReference type="ARBA" id="ARBA00049375"/>
    </source>
</evidence>
<evidence type="ECO:0000256" key="12">
    <source>
        <dbReference type="ARBA" id="ARBA00049954"/>
    </source>
</evidence>
<name>A0A917NJB0_9BACL</name>
<keyword evidence="7 13" id="KW-0791">Threonine biosynthesis</keyword>
<keyword evidence="6 13" id="KW-0808">Transferase</keyword>
<accession>A0A917NJB0</accession>
<dbReference type="SUPFAM" id="SSF55060">
    <property type="entry name" value="GHMP Kinase, C-terminal domain"/>
    <property type="match status" value="1"/>
</dbReference>
<dbReference type="GO" id="GO:0009088">
    <property type="term" value="P:threonine biosynthetic process"/>
    <property type="evidence" value="ECO:0007669"/>
    <property type="project" value="UniProtKB-UniRule"/>
</dbReference>
<keyword evidence="13" id="KW-0963">Cytoplasm</keyword>
<dbReference type="EMBL" id="BMOY01000016">
    <property type="protein sequence ID" value="GGJ05103.1"/>
    <property type="molecule type" value="Genomic_DNA"/>
</dbReference>
<evidence type="ECO:0000313" key="16">
    <source>
        <dbReference type="EMBL" id="GGJ05103.1"/>
    </source>
</evidence>
<evidence type="ECO:0000256" key="3">
    <source>
        <dbReference type="ARBA" id="ARBA00012078"/>
    </source>
</evidence>
<dbReference type="PRINTS" id="PR00958">
    <property type="entry name" value="HOMSERKINASE"/>
</dbReference>
<dbReference type="InterPro" id="IPR000870">
    <property type="entry name" value="Homoserine_kinase"/>
</dbReference>
<comment type="pathway">
    <text evidence="1 13">Amino-acid biosynthesis; L-threonine biosynthesis; L-threonine from L-aspartate: step 4/5.</text>
</comment>
<dbReference type="InterPro" id="IPR013750">
    <property type="entry name" value="GHMP_kinase_C_dom"/>
</dbReference>
<dbReference type="SUPFAM" id="SSF54211">
    <property type="entry name" value="Ribosomal protein S5 domain 2-like"/>
    <property type="match status" value="1"/>
</dbReference>
<feature type="domain" description="GHMP kinase N-terminal" evidence="14">
    <location>
        <begin position="80"/>
        <end position="168"/>
    </location>
</feature>
<dbReference type="NCBIfam" id="NF002288">
    <property type="entry name" value="PRK01212.1-4"/>
    <property type="match status" value="1"/>
</dbReference>
<gene>
    <name evidence="13 16" type="primary">thrB</name>
    <name evidence="16" type="ORF">GCM10010885_12760</name>
</gene>
<dbReference type="Gene3D" id="3.30.230.10">
    <property type="match status" value="1"/>
</dbReference>
<dbReference type="Pfam" id="PF00288">
    <property type="entry name" value="GHMP_kinases_N"/>
    <property type="match status" value="1"/>
</dbReference>
<evidence type="ECO:0000259" key="15">
    <source>
        <dbReference type="Pfam" id="PF08544"/>
    </source>
</evidence>
<dbReference type="PIRSF" id="PIRSF000676">
    <property type="entry name" value="Homoser_kin"/>
    <property type="match status" value="1"/>
</dbReference>
<dbReference type="Pfam" id="PF08544">
    <property type="entry name" value="GHMP_kinases_C"/>
    <property type="match status" value="1"/>
</dbReference>
<dbReference type="PANTHER" id="PTHR20861:SF1">
    <property type="entry name" value="HOMOSERINE KINASE"/>
    <property type="match status" value="1"/>
</dbReference>
<evidence type="ECO:0000256" key="6">
    <source>
        <dbReference type="ARBA" id="ARBA00022679"/>
    </source>
</evidence>
<dbReference type="PROSITE" id="PS00627">
    <property type="entry name" value="GHMP_KINASES_ATP"/>
    <property type="match status" value="1"/>
</dbReference>
<evidence type="ECO:0000313" key="17">
    <source>
        <dbReference type="Proteomes" id="UP000637695"/>
    </source>
</evidence>
<comment type="caution">
    <text evidence="16">The sequence shown here is derived from an EMBL/GenBank/DDBJ whole genome shotgun (WGS) entry which is preliminary data.</text>
</comment>
<dbReference type="Proteomes" id="UP000637695">
    <property type="component" value="Unassembled WGS sequence"/>
</dbReference>
<comment type="similarity">
    <text evidence="2 13">Belongs to the GHMP kinase family. Homoserine kinase subfamily.</text>
</comment>
<reference evidence="16" key="2">
    <citation type="submission" date="2020-09" db="EMBL/GenBank/DDBJ databases">
        <authorList>
            <person name="Sun Q."/>
            <person name="Ohkuma M."/>
        </authorList>
    </citation>
    <scope>NUCLEOTIDE SEQUENCE</scope>
    <source>
        <strain evidence="16">JCM 18487</strain>
    </source>
</reference>
<keyword evidence="10 13" id="KW-0067">ATP-binding</keyword>
<keyword evidence="5 13" id="KW-0028">Amino-acid biosynthesis</keyword>
<dbReference type="AlphaFoldDB" id="A0A917NJB0"/>
<dbReference type="InterPro" id="IPR020568">
    <property type="entry name" value="Ribosomal_Su5_D2-typ_SF"/>
</dbReference>
<evidence type="ECO:0000256" key="13">
    <source>
        <dbReference type="HAMAP-Rule" id="MF_00384"/>
    </source>
</evidence>
<proteinExistence type="inferred from homology"/>
<reference evidence="16" key="1">
    <citation type="journal article" date="2014" name="Int. J. Syst. Evol. Microbiol.">
        <title>Complete genome sequence of Corynebacterium casei LMG S-19264T (=DSM 44701T), isolated from a smear-ripened cheese.</title>
        <authorList>
            <consortium name="US DOE Joint Genome Institute (JGI-PGF)"/>
            <person name="Walter F."/>
            <person name="Albersmeier A."/>
            <person name="Kalinowski J."/>
            <person name="Ruckert C."/>
        </authorList>
    </citation>
    <scope>NUCLEOTIDE SEQUENCE</scope>
    <source>
        <strain evidence="16">JCM 18487</strain>
    </source>
</reference>
<dbReference type="GO" id="GO:0005737">
    <property type="term" value="C:cytoplasm"/>
    <property type="evidence" value="ECO:0007669"/>
    <property type="project" value="UniProtKB-SubCell"/>
</dbReference>
<keyword evidence="9 13" id="KW-0418">Kinase</keyword>
<comment type="function">
    <text evidence="12 13">Catalyzes the ATP-dependent phosphorylation of L-homoserine to L-homoserine phosphate.</text>
</comment>
<evidence type="ECO:0000256" key="7">
    <source>
        <dbReference type="ARBA" id="ARBA00022697"/>
    </source>
</evidence>
<protein>
    <recommendedName>
        <fullName evidence="4 13">Homoserine kinase</fullName>
        <shortName evidence="13">HK</shortName>
        <shortName evidence="13">HSK</shortName>
        <ecNumber evidence="3 13">2.7.1.39</ecNumber>
    </recommendedName>
</protein>
<dbReference type="Gene3D" id="3.30.70.890">
    <property type="entry name" value="GHMP kinase, C-terminal domain"/>
    <property type="match status" value="1"/>
</dbReference>
<evidence type="ECO:0000256" key="4">
    <source>
        <dbReference type="ARBA" id="ARBA00017858"/>
    </source>
</evidence>
<dbReference type="PANTHER" id="PTHR20861">
    <property type="entry name" value="HOMOSERINE/4-DIPHOSPHOCYTIDYL-2-C-METHYL-D-ERYTHRITOL KINASE"/>
    <property type="match status" value="1"/>
</dbReference>
<evidence type="ECO:0000256" key="2">
    <source>
        <dbReference type="ARBA" id="ARBA00007370"/>
    </source>
</evidence>